<proteinExistence type="predicted"/>
<feature type="region of interest" description="Disordered" evidence="1">
    <location>
        <begin position="551"/>
        <end position="578"/>
    </location>
</feature>
<protein>
    <submittedName>
        <fullName evidence="2">Uncharacterized protein</fullName>
    </submittedName>
</protein>
<name>A0A6J8AMH1_MYTCO</name>
<dbReference type="OrthoDB" id="6106188at2759"/>
<dbReference type="Proteomes" id="UP000507470">
    <property type="component" value="Unassembled WGS sequence"/>
</dbReference>
<feature type="region of interest" description="Disordered" evidence="1">
    <location>
        <begin position="238"/>
        <end position="265"/>
    </location>
</feature>
<organism evidence="2 3">
    <name type="scientific">Mytilus coruscus</name>
    <name type="common">Sea mussel</name>
    <dbReference type="NCBI Taxonomy" id="42192"/>
    <lineage>
        <taxon>Eukaryota</taxon>
        <taxon>Metazoa</taxon>
        <taxon>Spiralia</taxon>
        <taxon>Lophotrochozoa</taxon>
        <taxon>Mollusca</taxon>
        <taxon>Bivalvia</taxon>
        <taxon>Autobranchia</taxon>
        <taxon>Pteriomorphia</taxon>
        <taxon>Mytilida</taxon>
        <taxon>Mytiloidea</taxon>
        <taxon>Mytilidae</taxon>
        <taxon>Mytilinae</taxon>
        <taxon>Mytilus</taxon>
    </lineage>
</organism>
<sequence length="1002" mass="115384">MSDQRNQSQEATPVDEDDNDVMITEVTSAPSFPTIPIPRQTTTINRKHMPPTNALNVMTKMGLNTTNPKILQALKVMQGTKSKRGPKEKASFQRYIYCLPDKSSKLPRFSSSDETERAVVKQHQDQGFGYPQNDYNSGLPSRTKLDLNLTKRGFDSFLRNTYPKLDKKHYDIYKIDKQRRLLRIPTYTPRAIKDTKYQGSLIIIPYDDPSDRPPGTLYRYASGPEEYMFEYSAMVSPRNKDDGLNSSETHQSDDTSLHYSDQQQQLTDAITSSVNTILSHESQNKNPETTEAEQFVIKIETDSSDAEMETTVSSSKVIQEELPRVTTHKEADTSQPAGLKDLFGIFERTEYLRNQLKDNVFYIHIDDNDLVHSILQVYRQYLNILEHKVVVCCINHQNVEEKDVFMFYSALNPSALSLFDKIVYLFSTCDEDPELEIEEEKRYPQNDYNSGLPSRTKLDLILTKRGFDSFLRNTYPKLDKKNYDIYKIDKQRRLLRIPTYTPRAIKDTKYQGSLIIIPYDDPSDRPPGTLYRYASGPEEYMFEYSAMVSPRNKDDGLNSSETHQSDDTSLHYSDQQQQLTDAITSSVNTILSHESQNKNPETTEAEQFVIKIETDSSDAEMETTVSSSKVIQEELPRVTTHKEADTSQPAGLKRTEYLRNQLKDNVFYIHIDDNDLVHSILQVYRQYLNILEHKVVVCCINHQVNENERHQQNPIQPYLVRFWDEIFDLCFEGDKEKIPICSSDMPEDIFLILGRVMYHGLILQNYWPVRFSQACCSIIITDTVSDKQLAESFQKVLSDGQKNVVAAAKAEIRSGVVTFDLATQVNLCRTLRSYGNTTKPEPSTLNECLMKLAKFSLIQRPYWCLSQIRCGLQTIHGNLFQNVEEKDVFMFYSALNPSALSLFDKIVYLFSTCDEDPELEIEEKRVKIYLENFIMSFHSSKLSKLLLRWCQTDCLNSTHVYVRFAKSSVCQRPIFDAGVSTMTLSSVYTSQEEFSLIMSQEI</sequence>
<reference evidence="2 3" key="1">
    <citation type="submission" date="2020-06" db="EMBL/GenBank/DDBJ databases">
        <authorList>
            <person name="Li R."/>
            <person name="Bekaert M."/>
        </authorList>
    </citation>
    <scope>NUCLEOTIDE SEQUENCE [LARGE SCALE GENOMIC DNA]</scope>
    <source>
        <strain evidence="3">wild</strain>
    </source>
</reference>
<keyword evidence="3" id="KW-1185">Reference proteome</keyword>
<dbReference type="EMBL" id="CACVKT020001730">
    <property type="protein sequence ID" value="CAC5370662.1"/>
    <property type="molecule type" value="Genomic_DNA"/>
</dbReference>
<evidence type="ECO:0000313" key="2">
    <source>
        <dbReference type="EMBL" id="CAC5370662.1"/>
    </source>
</evidence>
<accession>A0A6J8AMH1</accession>
<evidence type="ECO:0000313" key="3">
    <source>
        <dbReference type="Proteomes" id="UP000507470"/>
    </source>
</evidence>
<evidence type="ECO:0000256" key="1">
    <source>
        <dbReference type="SAM" id="MobiDB-lite"/>
    </source>
</evidence>
<dbReference type="AlphaFoldDB" id="A0A6J8AMH1"/>
<gene>
    <name evidence="2" type="ORF">MCOR_9417</name>
</gene>